<dbReference type="CDD" id="cd06577">
    <property type="entry name" value="PASTA_pknB"/>
    <property type="match status" value="1"/>
</dbReference>
<keyword evidence="2" id="KW-1133">Transmembrane helix</keyword>
<dbReference type="RefSeq" id="WP_345673412.1">
    <property type="nucleotide sequence ID" value="NZ_BAABHS010000001.1"/>
</dbReference>
<reference evidence="5" key="1">
    <citation type="journal article" date="2019" name="Int. J. Syst. Evol. Microbiol.">
        <title>The Global Catalogue of Microorganisms (GCM) 10K type strain sequencing project: providing services to taxonomists for standard genome sequencing and annotation.</title>
        <authorList>
            <consortium name="The Broad Institute Genomics Platform"/>
            <consortium name="The Broad Institute Genome Sequencing Center for Infectious Disease"/>
            <person name="Wu L."/>
            <person name="Ma J."/>
        </authorList>
    </citation>
    <scope>NUCLEOTIDE SEQUENCE [LARGE SCALE GENOMIC DNA]</scope>
    <source>
        <strain evidence="5">JCM 17986</strain>
    </source>
</reference>
<proteinExistence type="predicted"/>
<evidence type="ECO:0000259" key="3">
    <source>
        <dbReference type="Pfam" id="PF03793"/>
    </source>
</evidence>
<gene>
    <name evidence="4" type="ORF">GCM10023205_03590</name>
</gene>
<evidence type="ECO:0000313" key="4">
    <source>
        <dbReference type="EMBL" id="GAA4946994.1"/>
    </source>
</evidence>
<comment type="caution">
    <text evidence="4">The sequence shown here is derived from an EMBL/GenBank/DDBJ whole genome shotgun (WGS) entry which is preliminary data.</text>
</comment>
<feature type="compositionally biased region" description="Low complexity" evidence="1">
    <location>
        <begin position="232"/>
        <end position="254"/>
    </location>
</feature>
<keyword evidence="5" id="KW-1185">Reference proteome</keyword>
<evidence type="ECO:0000256" key="2">
    <source>
        <dbReference type="SAM" id="Phobius"/>
    </source>
</evidence>
<sequence length="405" mass="40317">MVHCILCGTDNEPGYRYCAGYGCGADLEGRREGDPALAVQVAAAPDEVLARPGDTVEIRLTVRNAGSEPDKYVLELRREIGDRVTVERHGAPGETSPGGDSVWTVRYAVPWDWDPSGALTGVGGWFGDPGADGAGTAADARADDEIELPLRVVSTRDRRIAAAAWVVVRPPGAADPVPTRGSRAAAAAAQRSRRTRMMAAGAVAAVAVVAALIVGMAAAGSGGGGKKNPTRAVAATSTAPSSTASDTVSATPADGGPPTDVTTTEAAPSTSASRTRTATATATRTRTTAPATTASAPPRTTAPGTTAPPSSQAPALVTVPGVIGDGYAAAAGEIDGAGLRASAQVADAKSPCARNFNAPGCVVVAQSPDAGAQVPARTRVALTIGYQPPSTPAGAGVAVQVSAEG</sequence>
<evidence type="ECO:0000313" key="5">
    <source>
        <dbReference type="Proteomes" id="UP001500466"/>
    </source>
</evidence>
<dbReference type="InterPro" id="IPR005543">
    <property type="entry name" value="PASTA_dom"/>
</dbReference>
<dbReference type="EMBL" id="BAABHS010000001">
    <property type="protein sequence ID" value="GAA4946994.1"/>
    <property type="molecule type" value="Genomic_DNA"/>
</dbReference>
<dbReference type="Proteomes" id="UP001500466">
    <property type="component" value="Unassembled WGS sequence"/>
</dbReference>
<dbReference type="Pfam" id="PF03793">
    <property type="entry name" value="PASTA"/>
    <property type="match status" value="1"/>
</dbReference>
<name>A0ABP9GL17_9ACTN</name>
<keyword evidence="2" id="KW-0812">Transmembrane</keyword>
<feature type="compositionally biased region" description="Low complexity" evidence="1">
    <location>
        <begin position="262"/>
        <end position="313"/>
    </location>
</feature>
<protein>
    <recommendedName>
        <fullName evidence="3">PASTA domain-containing protein</fullName>
    </recommendedName>
</protein>
<feature type="domain" description="PASTA" evidence="3">
    <location>
        <begin position="317"/>
        <end position="385"/>
    </location>
</feature>
<keyword evidence="2" id="KW-0472">Membrane</keyword>
<dbReference type="Gene3D" id="3.30.10.20">
    <property type="match status" value="1"/>
</dbReference>
<accession>A0ABP9GL17</accession>
<evidence type="ECO:0000256" key="1">
    <source>
        <dbReference type="SAM" id="MobiDB-lite"/>
    </source>
</evidence>
<feature type="region of interest" description="Disordered" evidence="1">
    <location>
        <begin position="219"/>
        <end position="313"/>
    </location>
</feature>
<organism evidence="4 5">
    <name type="scientific">Yinghuangia aomiensis</name>
    <dbReference type="NCBI Taxonomy" id="676205"/>
    <lineage>
        <taxon>Bacteria</taxon>
        <taxon>Bacillati</taxon>
        <taxon>Actinomycetota</taxon>
        <taxon>Actinomycetes</taxon>
        <taxon>Kitasatosporales</taxon>
        <taxon>Streptomycetaceae</taxon>
        <taxon>Yinghuangia</taxon>
    </lineage>
</organism>
<feature type="transmembrane region" description="Helical" evidence="2">
    <location>
        <begin position="199"/>
        <end position="219"/>
    </location>
</feature>